<evidence type="ECO:0000256" key="4">
    <source>
        <dbReference type="ARBA" id="ARBA00023163"/>
    </source>
</evidence>
<evidence type="ECO:0000313" key="10">
    <source>
        <dbReference type="Proteomes" id="UP001634394"/>
    </source>
</evidence>
<keyword evidence="5 6" id="KW-0539">Nucleus</keyword>
<feature type="DNA-binding region" description="H-T-H motif" evidence="6">
    <location>
        <begin position="532"/>
        <end position="552"/>
    </location>
</feature>
<dbReference type="Proteomes" id="UP001634394">
    <property type="component" value="Unassembled WGS sequence"/>
</dbReference>
<evidence type="ECO:0000256" key="3">
    <source>
        <dbReference type="ARBA" id="ARBA00023125"/>
    </source>
</evidence>
<dbReference type="InterPro" id="IPR009057">
    <property type="entry name" value="Homeodomain-like_sf"/>
</dbReference>
<evidence type="ECO:0000256" key="6">
    <source>
        <dbReference type="PROSITE-ProRule" id="PRU00320"/>
    </source>
</evidence>
<dbReference type="PANTHER" id="PTHR21545:SF13">
    <property type="entry name" value="ECDYSONE-INDUCED PROTEIN 93F, ISOFORM C"/>
    <property type="match status" value="1"/>
</dbReference>
<dbReference type="Pfam" id="PF05225">
    <property type="entry name" value="HTH_psq"/>
    <property type="match status" value="2"/>
</dbReference>
<keyword evidence="4" id="KW-0804">Transcription</keyword>
<dbReference type="GO" id="GO:0005634">
    <property type="term" value="C:nucleus"/>
    <property type="evidence" value="ECO:0007669"/>
    <property type="project" value="UniProtKB-SubCell"/>
</dbReference>
<feature type="compositionally biased region" description="Polar residues" evidence="7">
    <location>
        <begin position="604"/>
        <end position="616"/>
    </location>
</feature>
<organism evidence="9 10">
    <name type="scientific">Sinanodonta woodiana</name>
    <name type="common">Chinese pond mussel</name>
    <name type="synonym">Anodonta woodiana</name>
    <dbReference type="NCBI Taxonomy" id="1069815"/>
    <lineage>
        <taxon>Eukaryota</taxon>
        <taxon>Metazoa</taxon>
        <taxon>Spiralia</taxon>
        <taxon>Lophotrochozoa</taxon>
        <taxon>Mollusca</taxon>
        <taxon>Bivalvia</taxon>
        <taxon>Autobranchia</taxon>
        <taxon>Heteroconchia</taxon>
        <taxon>Palaeoheterodonta</taxon>
        <taxon>Unionida</taxon>
        <taxon>Unionoidea</taxon>
        <taxon>Unionidae</taxon>
        <taxon>Unioninae</taxon>
        <taxon>Sinanodonta</taxon>
    </lineage>
</organism>
<dbReference type="AlphaFoldDB" id="A0ABD3VSP9"/>
<protein>
    <recommendedName>
        <fullName evidence="8">HTH psq-type domain-containing protein</fullName>
    </recommendedName>
</protein>
<feature type="compositionally biased region" description="Basic residues" evidence="7">
    <location>
        <begin position="494"/>
        <end position="510"/>
    </location>
</feature>
<evidence type="ECO:0000256" key="7">
    <source>
        <dbReference type="SAM" id="MobiDB-lite"/>
    </source>
</evidence>
<dbReference type="PROSITE" id="PS50960">
    <property type="entry name" value="HTH_PSQ"/>
    <property type="match status" value="1"/>
</dbReference>
<evidence type="ECO:0000256" key="1">
    <source>
        <dbReference type="ARBA" id="ARBA00004123"/>
    </source>
</evidence>
<feature type="domain" description="HTH psq-type" evidence="8">
    <location>
        <begin position="504"/>
        <end position="556"/>
    </location>
</feature>
<reference evidence="9 10" key="1">
    <citation type="submission" date="2024-11" db="EMBL/GenBank/DDBJ databases">
        <title>Chromosome-level genome assembly of the freshwater bivalve Anodonta woodiana.</title>
        <authorList>
            <person name="Chen X."/>
        </authorList>
    </citation>
    <scope>NUCLEOTIDE SEQUENCE [LARGE SCALE GENOMIC DNA]</scope>
    <source>
        <strain evidence="9">MN2024</strain>
        <tissue evidence="9">Gills</tissue>
    </source>
</reference>
<dbReference type="Gene3D" id="1.10.10.60">
    <property type="entry name" value="Homeodomain-like"/>
    <property type="match status" value="2"/>
</dbReference>
<evidence type="ECO:0000259" key="8">
    <source>
        <dbReference type="PROSITE" id="PS50960"/>
    </source>
</evidence>
<accession>A0ABD3VSP9</accession>
<dbReference type="PANTHER" id="PTHR21545">
    <property type="entry name" value="TRANSCRIPTION FACTOR MLR1/2"/>
    <property type="match status" value="1"/>
</dbReference>
<feature type="compositionally biased region" description="Low complexity" evidence="7">
    <location>
        <begin position="566"/>
        <end position="594"/>
    </location>
</feature>
<feature type="region of interest" description="Disordered" evidence="7">
    <location>
        <begin position="390"/>
        <end position="409"/>
    </location>
</feature>
<feature type="region of interest" description="Disordered" evidence="7">
    <location>
        <begin position="438"/>
        <end position="512"/>
    </location>
</feature>
<keyword evidence="3 6" id="KW-0238">DNA-binding</keyword>
<evidence type="ECO:0000256" key="2">
    <source>
        <dbReference type="ARBA" id="ARBA00023015"/>
    </source>
</evidence>
<dbReference type="InterPro" id="IPR007889">
    <property type="entry name" value="HTH_Psq"/>
</dbReference>
<comment type="subcellular location">
    <subcellularLocation>
        <location evidence="1 6">Nucleus</location>
    </subcellularLocation>
</comment>
<keyword evidence="2" id="KW-0805">Transcription regulation</keyword>
<proteinExistence type="predicted"/>
<sequence>MVDCGSARCYQERRIFKKELLSWSKKIPILVGLERVAEELFGQDVISTLLEPFNCLEPDEVVDWEPSENCFYCEDKVQLIFDTVEKLAEDAKEGKNFQENPCLRNLQDILPFCPQFYTQNFGRELLAELKSGCNTPVETECEVNVPHPSKCSIELKVPQVVQSCKSKKDSSVNGKKAYTDEELSAAVSDIRSGKLGTRRAAVLYGIPRSTLRNKIFKMGCEDPLSSSNDFDSSEKGGDVQRITEQSLQLADLLKMATIPYILPLTMTCPIRDDILEAEDIEWMKKLEYIRYKHNIRAAPMDHYEEKASSHHFKIPLIVKVIKSLVQEKFKASQFEESEQVSCHSPLTSSLSFSSFGSSFNIFKNTYLATKIKQEPQSLLPSSITVPSYSPAKGQVATPVENTPPKRPYQSIYDKYENTRIGDTLKDIIAKSISEKVRGKYASSSDSDDQTSGDSVISTEYNSSKDTSVSVFSIPNHSSSSAKRLKRELGTESKHFHKSQGKKTRPKRGQYRKYNSQLLVEAVRAVQRGEMSVHRAGSYFGVPHSTLEYKVKERHLLRQKKIKEQQQKQQSSSSSSNSSGTNSTKSKSSNSSSVSEGEKFEEPFSTASESVTVSPPKTSFPGPSWLPPYFVAPSAFDNAASLGIFDSGFALSTPASELLRKLQHKVQNKTNTFSHETFSFPPSSSLNHISDRFLYIN</sequence>
<evidence type="ECO:0000256" key="5">
    <source>
        <dbReference type="ARBA" id="ARBA00023242"/>
    </source>
</evidence>
<comment type="caution">
    <text evidence="9">The sequence shown here is derived from an EMBL/GenBank/DDBJ whole genome shotgun (WGS) entry which is preliminary data.</text>
</comment>
<gene>
    <name evidence="9" type="ORF">ACJMK2_006146</name>
</gene>
<keyword evidence="10" id="KW-1185">Reference proteome</keyword>
<dbReference type="EMBL" id="JBJQND010000010">
    <property type="protein sequence ID" value="KAL3864466.1"/>
    <property type="molecule type" value="Genomic_DNA"/>
</dbReference>
<dbReference type="FunFam" id="1.10.10.60:FF:000019">
    <property type="entry name" value="Ligand-dependent corepressor isoform 1"/>
    <property type="match status" value="1"/>
</dbReference>
<name>A0ABD3VSP9_SINWO</name>
<evidence type="ECO:0000313" key="9">
    <source>
        <dbReference type="EMBL" id="KAL3864466.1"/>
    </source>
</evidence>
<dbReference type="SUPFAM" id="SSF46689">
    <property type="entry name" value="Homeodomain-like"/>
    <property type="match status" value="2"/>
</dbReference>
<feature type="region of interest" description="Disordered" evidence="7">
    <location>
        <begin position="560"/>
        <end position="617"/>
    </location>
</feature>
<feature type="compositionally biased region" description="Polar residues" evidence="7">
    <location>
        <begin position="455"/>
        <end position="481"/>
    </location>
</feature>
<dbReference type="GO" id="GO:0003677">
    <property type="term" value="F:DNA binding"/>
    <property type="evidence" value="ECO:0007669"/>
    <property type="project" value="UniProtKB-UniRule"/>
</dbReference>